<dbReference type="EMBL" id="CP066076">
    <property type="protein sequence ID" value="QQC67837.1"/>
    <property type="molecule type" value="Genomic_DNA"/>
</dbReference>
<name>A0A7T4N9Q2_9BURK</name>
<dbReference type="AlphaFoldDB" id="A0A7T4N9Q2"/>
<dbReference type="Proteomes" id="UP000595610">
    <property type="component" value="Chromosome 2"/>
</dbReference>
<dbReference type="RefSeq" id="WP_042329011.1">
    <property type="nucleotide sequence ID" value="NZ_CP066076.1"/>
</dbReference>
<reference evidence="1 2" key="1">
    <citation type="submission" date="2020-12" db="EMBL/GenBank/DDBJ databases">
        <title>FDA dAtabase for Regulatory Grade micrObial Sequences (FDA-ARGOS): Supporting development and validation of Infectious Disease Dx tests.</title>
        <authorList>
            <person name="Nelson B."/>
            <person name="Plummer A."/>
            <person name="Tallon L."/>
            <person name="Sadzewicz L."/>
            <person name="Zhao X."/>
            <person name="Boylan J."/>
            <person name="Ott S."/>
            <person name="Bowen H."/>
            <person name="Vavikolanu K."/>
            <person name="Mehta A."/>
            <person name="Aluvathingal J."/>
            <person name="Nadendla S."/>
            <person name="Myers T."/>
            <person name="Yan Y."/>
            <person name="Sichtig H."/>
        </authorList>
    </citation>
    <scope>NUCLEOTIDE SEQUENCE [LARGE SCALE GENOMIC DNA]</scope>
    <source>
        <strain evidence="1 2">FDAARGOS_1049</strain>
    </source>
</reference>
<gene>
    <name evidence="1" type="ORF">I6I06_17265</name>
</gene>
<sequence>MQSDGSEGRRQIPVFVYIVTMAQISQISSISKSHGTTARVVERAITIKTLIKTITPKTITKR</sequence>
<accession>A0A7T4N9Q2</accession>
<dbReference type="KEGG" id="pgis:I6I06_17265"/>
<protein>
    <submittedName>
        <fullName evidence="1">Uncharacterized protein</fullName>
    </submittedName>
</protein>
<evidence type="ECO:0000313" key="2">
    <source>
        <dbReference type="Proteomes" id="UP000595610"/>
    </source>
</evidence>
<keyword evidence="2" id="KW-1185">Reference proteome</keyword>
<organism evidence="1 2">
    <name type="scientific">Paraburkholderia ginsengisoli</name>
    <dbReference type="NCBI Taxonomy" id="311231"/>
    <lineage>
        <taxon>Bacteria</taxon>
        <taxon>Pseudomonadati</taxon>
        <taxon>Pseudomonadota</taxon>
        <taxon>Betaproteobacteria</taxon>
        <taxon>Burkholderiales</taxon>
        <taxon>Burkholderiaceae</taxon>
        <taxon>Paraburkholderia</taxon>
    </lineage>
</organism>
<proteinExistence type="predicted"/>
<evidence type="ECO:0000313" key="1">
    <source>
        <dbReference type="EMBL" id="QQC67837.1"/>
    </source>
</evidence>